<name>A0A839PZH5_9MICO</name>
<gene>
    <name evidence="7" type="ORF">FHW14_002608</name>
</gene>
<dbReference type="EC" id="3.5.1.28" evidence="2"/>
<dbReference type="AlphaFoldDB" id="A0A839PZH5"/>
<dbReference type="SMART" id="SM00644">
    <property type="entry name" value="Ami_2"/>
    <property type="match status" value="1"/>
</dbReference>
<reference evidence="7 8" key="1">
    <citation type="submission" date="2020-08" db="EMBL/GenBank/DDBJ databases">
        <title>Genomic Encyclopedia of Type Strains, Phase IV (KMG-V): Genome sequencing to study the core and pangenomes of soil and plant-associated prokaryotes.</title>
        <authorList>
            <person name="Whitman W."/>
        </authorList>
    </citation>
    <scope>NUCLEOTIDE SEQUENCE [LARGE SCALE GENOMIC DNA]</scope>
    <source>
        <strain evidence="7 8">B3ACCR2</strain>
    </source>
</reference>
<dbReference type="Proteomes" id="UP000590811">
    <property type="component" value="Unassembled WGS sequence"/>
</dbReference>
<protein>
    <recommendedName>
        <fullName evidence="2">N-acetylmuramoyl-L-alanine amidase</fullName>
        <ecNumber evidence="2">3.5.1.28</ecNumber>
    </recommendedName>
</protein>
<feature type="region of interest" description="Disordered" evidence="5">
    <location>
        <begin position="1"/>
        <end position="24"/>
    </location>
</feature>
<proteinExistence type="predicted"/>
<dbReference type="FunFam" id="3.40.80.10:FF:000006">
    <property type="entry name" value="N-acetylmuramoyl-L-alanine amidase"/>
    <property type="match status" value="1"/>
</dbReference>
<feature type="domain" description="N-acetylmuramoyl-L-alanine amidase" evidence="6">
    <location>
        <begin position="308"/>
        <end position="445"/>
    </location>
</feature>
<dbReference type="EMBL" id="JACHVT010000005">
    <property type="protein sequence ID" value="MBB2987425.1"/>
    <property type="molecule type" value="Genomic_DNA"/>
</dbReference>
<evidence type="ECO:0000313" key="8">
    <source>
        <dbReference type="Proteomes" id="UP000590811"/>
    </source>
</evidence>
<dbReference type="GO" id="GO:0008745">
    <property type="term" value="F:N-acetylmuramoyl-L-alanine amidase activity"/>
    <property type="evidence" value="ECO:0007669"/>
    <property type="project" value="UniProtKB-EC"/>
</dbReference>
<evidence type="ECO:0000256" key="2">
    <source>
        <dbReference type="ARBA" id="ARBA00011901"/>
    </source>
</evidence>
<comment type="caution">
    <text evidence="7">The sequence shown here is derived from an EMBL/GenBank/DDBJ whole genome shotgun (WGS) entry which is preliminary data.</text>
</comment>
<dbReference type="GO" id="GO:0009254">
    <property type="term" value="P:peptidoglycan turnover"/>
    <property type="evidence" value="ECO:0007669"/>
    <property type="project" value="TreeGrafter"/>
</dbReference>
<evidence type="ECO:0000256" key="4">
    <source>
        <dbReference type="ARBA" id="ARBA00023316"/>
    </source>
</evidence>
<dbReference type="GO" id="GO:0009253">
    <property type="term" value="P:peptidoglycan catabolic process"/>
    <property type="evidence" value="ECO:0007669"/>
    <property type="project" value="InterPro"/>
</dbReference>
<evidence type="ECO:0000313" key="7">
    <source>
        <dbReference type="EMBL" id="MBB2987425.1"/>
    </source>
</evidence>
<organism evidence="7 8">
    <name type="scientific">Terracoccus luteus</name>
    <dbReference type="NCBI Taxonomy" id="53356"/>
    <lineage>
        <taxon>Bacteria</taxon>
        <taxon>Bacillati</taxon>
        <taxon>Actinomycetota</taxon>
        <taxon>Actinomycetes</taxon>
        <taxon>Micrococcales</taxon>
        <taxon>Intrasporangiaceae</taxon>
        <taxon>Terracoccus</taxon>
    </lineage>
</organism>
<dbReference type="InterPro" id="IPR002502">
    <property type="entry name" value="Amidase_domain"/>
</dbReference>
<dbReference type="GO" id="GO:0071555">
    <property type="term" value="P:cell wall organization"/>
    <property type="evidence" value="ECO:0007669"/>
    <property type="project" value="UniProtKB-KW"/>
</dbReference>
<keyword evidence="4" id="KW-0961">Cell wall biogenesis/degradation</keyword>
<dbReference type="InterPro" id="IPR036505">
    <property type="entry name" value="Amidase/PGRP_sf"/>
</dbReference>
<sequence>MTDDLSPTPTPDDPAGGPRPPRRRGRTAAFAVTSVTCAVTLVAGLAASGSAVAAADSGASGAPSAVSVGSDAGSRERAFAAASREFGVPRTVLEAVSYAQTRWDFHPGHSTTGGYGPMHLVDAALGSPAEGKGLGTLGTATTTATAGADGTASGDARLADTLGRAARLTGLTKDALRTDELANIRGGAALLADTQRRLGHPTGATSDAGQWYAAVADASGTGDRAAAEGFADDAYAVIASGASRQTVDGKRLGLLPAKVTPQRGQLAGLKLRAGATNGPVDCPKALDCEWIPAPYEKTGEGAGDYGNHDLANRPKAPKITNIVIHNTEASYDTTLQLVTDPTYLAWNYTLRSSDGHVAQHLAPQDVGWHAGNWYVNMHSIGLEHEGYAATGALWFSEPMYRSSARLVKYLARKYDIPLDMQHVFGHDQIPGVTPANVPTMHWDPGPYWDWEHYFQLLGAPLRQTSAADRKATDLVRILPRYESNKQPVTGCETTSSPCAPLGTNFVYLRSDASATAPLVNDVGLKPDGSPATTQVSDIGARAQAGLEFAVAERRGDWTAIWFNGVKGWFWNPRSAPTALPVKGTYVTPKAGLASVPVYGRAYPEASAYPAGIPVQALAPLQYTVAAGQRYAVGDLTVPTDYYRATTFSTDTPDDHVDVVGDDRYYQISLGHRFAFVRAADVDVVRAK</sequence>
<evidence type="ECO:0000256" key="5">
    <source>
        <dbReference type="SAM" id="MobiDB-lite"/>
    </source>
</evidence>
<dbReference type="SUPFAM" id="SSF55846">
    <property type="entry name" value="N-acetylmuramoyl-L-alanine amidase-like"/>
    <property type="match status" value="1"/>
</dbReference>
<comment type="catalytic activity">
    <reaction evidence="1">
        <text>Hydrolyzes the link between N-acetylmuramoyl residues and L-amino acid residues in certain cell-wall glycopeptides.</text>
        <dbReference type="EC" id="3.5.1.28"/>
    </reaction>
</comment>
<dbReference type="Gene3D" id="3.40.80.10">
    <property type="entry name" value="Peptidoglycan recognition protein-like"/>
    <property type="match status" value="1"/>
</dbReference>
<dbReference type="InterPro" id="IPR051206">
    <property type="entry name" value="NAMLAA_amidase_2"/>
</dbReference>
<accession>A0A839PZH5</accession>
<evidence type="ECO:0000259" key="6">
    <source>
        <dbReference type="SMART" id="SM00644"/>
    </source>
</evidence>
<evidence type="ECO:0000256" key="3">
    <source>
        <dbReference type="ARBA" id="ARBA00022801"/>
    </source>
</evidence>
<dbReference type="CDD" id="cd06583">
    <property type="entry name" value="PGRP"/>
    <property type="match status" value="1"/>
</dbReference>
<evidence type="ECO:0000256" key="1">
    <source>
        <dbReference type="ARBA" id="ARBA00001561"/>
    </source>
</evidence>
<dbReference type="PANTHER" id="PTHR30417:SF1">
    <property type="entry name" value="N-ACETYLMURAMOYL-L-ALANINE AMIDASE AMID"/>
    <property type="match status" value="1"/>
</dbReference>
<dbReference type="RefSeq" id="WP_253354613.1">
    <property type="nucleotide sequence ID" value="NZ_JACHVT010000005.1"/>
</dbReference>
<keyword evidence="3" id="KW-0378">Hydrolase</keyword>
<dbReference type="PANTHER" id="PTHR30417">
    <property type="entry name" value="N-ACETYLMURAMOYL-L-ALANINE AMIDASE AMID"/>
    <property type="match status" value="1"/>
</dbReference>
<dbReference type="Pfam" id="PF01510">
    <property type="entry name" value="Amidase_2"/>
    <property type="match status" value="1"/>
</dbReference>